<evidence type="ECO:0000256" key="1">
    <source>
        <dbReference type="ARBA" id="ARBA00009995"/>
    </source>
</evidence>
<dbReference type="Pfam" id="PF00201">
    <property type="entry name" value="UDPGT"/>
    <property type="match status" value="1"/>
</dbReference>
<keyword evidence="5" id="KW-0732">Signal</keyword>
<dbReference type="InterPro" id="IPR035595">
    <property type="entry name" value="UDP_glycos_trans_CS"/>
</dbReference>
<organism evidence="6 7">
    <name type="scientific">Nasonia vitripennis</name>
    <name type="common">Parasitic wasp</name>
    <dbReference type="NCBI Taxonomy" id="7425"/>
    <lineage>
        <taxon>Eukaryota</taxon>
        <taxon>Metazoa</taxon>
        <taxon>Ecdysozoa</taxon>
        <taxon>Arthropoda</taxon>
        <taxon>Hexapoda</taxon>
        <taxon>Insecta</taxon>
        <taxon>Pterygota</taxon>
        <taxon>Neoptera</taxon>
        <taxon>Endopterygota</taxon>
        <taxon>Hymenoptera</taxon>
        <taxon>Apocrita</taxon>
        <taxon>Proctotrupomorpha</taxon>
        <taxon>Chalcidoidea</taxon>
        <taxon>Pteromalidae</taxon>
        <taxon>Pteromalinae</taxon>
        <taxon>Nasonia</taxon>
    </lineage>
</organism>
<dbReference type="OrthoDB" id="5835829at2759"/>
<keyword evidence="3 4" id="KW-0808">Transferase</keyword>
<feature type="chain" id="PRO_5029951078" description="UDP-glucuronosyltransferase" evidence="5">
    <location>
        <begin position="21"/>
        <end position="522"/>
    </location>
</feature>
<protein>
    <recommendedName>
        <fullName evidence="5">UDP-glucuronosyltransferase</fullName>
        <ecNumber evidence="5">2.4.1.17</ecNumber>
    </recommendedName>
</protein>
<dbReference type="InterPro" id="IPR050271">
    <property type="entry name" value="UDP-glycosyltransferase"/>
</dbReference>
<dbReference type="Proteomes" id="UP000002358">
    <property type="component" value="Chromosome 3"/>
</dbReference>
<evidence type="ECO:0000313" key="6">
    <source>
        <dbReference type="EnsemblMetazoa" id="XP_001601674"/>
    </source>
</evidence>
<feature type="signal peptide" evidence="5">
    <location>
        <begin position="1"/>
        <end position="20"/>
    </location>
</feature>
<comment type="subcellular location">
    <subcellularLocation>
        <location evidence="5">Membrane</location>
        <topology evidence="5">Single-pass membrane protein</topology>
    </subcellularLocation>
</comment>
<dbReference type="AlphaFoldDB" id="A0A7M7G3K3"/>
<evidence type="ECO:0000256" key="5">
    <source>
        <dbReference type="RuleBase" id="RU362059"/>
    </source>
</evidence>
<dbReference type="GO" id="GO:0015020">
    <property type="term" value="F:glucuronosyltransferase activity"/>
    <property type="evidence" value="ECO:0007669"/>
    <property type="project" value="UniProtKB-EC"/>
</dbReference>
<dbReference type="SMR" id="A0A7M7G3K3"/>
<dbReference type="FunFam" id="3.40.50.2000:FF:000021">
    <property type="entry name" value="UDP-glucuronosyltransferase"/>
    <property type="match status" value="1"/>
</dbReference>
<evidence type="ECO:0000256" key="4">
    <source>
        <dbReference type="RuleBase" id="RU003718"/>
    </source>
</evidence>
<dbReference type="Gene3D" id="3.40.50.2000">
    <property type="entry name" value="Glycogen Phosphorylase B"/>
    <property type="match status" value="2"/>
</dbReference>
<dbReference type="InParanoid" id="A0A7M7G3K3"/>
<accession>A0A7M7G3K3</accession>
<dbReference type="PROSITE" id="PS00375">
    <property type="entry name" value="UDPGT"/>
    <property type="match status" value="1"/>
</dbReference>
<dbReference type="RefSeq" id="XP_001601674.2">
    <property type="nucleotide sequence ID" value="XM_001601624.6"/>
</dbReference>
<feature type="transmembrane region" description="Helical" evidence="5">
    <location>
        <begin position="477"/>
        <end position="500"/>
    </location>
</feature>
<sequence length="522" mass="60590">MDVKILLLLAIVGNAEICKGYRILALYPLPKQSHFMMINQLLKGLAHKGHQVDLISVNTLPKSHPNYMQIMKLPDNADPIFSRYENIKNLHYNFSMMSWMGYLRCQKMEHPEFLNLARNPPKAPPYDVIIVQMLNSHCYMILGHLWNIPVVLVSTGSLYPWMYDMIGIPENPAYISNNFAPIPEGNGLWTRIYNTYMFYYMKFNYLYYSRMQNQLLQKLFGPEVPTIRELERNASLVLINNYFPINGIRPTTAGLIEVGGLHIQNDGPELSDKLKIWMNESEKGIVYFSLGSIYTLDVFPAEIKKIIFTSLAKIAPMKVLMRLKSEKLSFKVPDNVLIMSWIPQEKVLQHPNVKVFITHAGLLGTQESIYYGVPMLCVPFAFDQWSNANNYVSKKIAVKVDLASVTQTKIDEALNEILTNPIYRENIRKYSRLFRDRPQKTIDTANYWIEYVIRNGKNSLRSATMDFTWWQIYLLDVYAVTVLGISMFLYFLIGIIKIFVRLFNLKNNKKTKKNNISKLKKR</sequence>
<dbReference type="EnsemblMetazoa" id="XM_001601624">
    <property type="protein sequence ID" value="XP_001601674"/>
    <property type="gene ID" value="LOC100117432"/>
</dbReference>
<name>A0A7M7G3K3_NASVI</name>
<dbReference type="GO" id="GO:0016020">
    <property type="term" value="C:membrane"/>
    <property type="evidence" value="ECO:0007669"/>
    <property type="project" value="UniProtKB-SubCell"/>
</dbReference>
<evidence type="ECO:0000313" key="7">
    <source>
        <dbReference type="Proteomes" id="UP000002358"/>
    </source>
</evidence>
<dbReference type="CDD" id="cd03784">
    <property type="entry name" value="GT1_Gtf-like"/>
    <property type="match status" value="1"/>
</dbReference>
<dbReference type="InterPro" id="IPR002213">
    <property type="entry name" value="UDP_glucos_trans"/>
</dbReference>
<evidence type="ECO:0000256" key="3">
    <source>
        <dbReference type="ARBA" id="ARBA00022679"/>
    </source>
</evidence>
<keyword evidence="5" id="KW-1133">Transmembrane helix</keyword>
<keyword evidence="2 4" id="KW-0328">Glycosyltransferase</keyword>
<keyword evidence="7" id="KW-1185">Reference proteome</keyword>
<comment type="similarity">
    <text evidence="1 4">Belongs to the UDP-glycosyltransferase family.</text>
</comment>
<keyword evidence="5" id="KW-0812">Transmembrane</keyword>
<evidence type="ECO:0000256" key="2">
    <source>
        <dbReference type="ARBA" id="ARBA00022676"/>
    </source>
</evidence>
<proteinExistence type="inferred from homology"/>
<keyword evidence="5" id="KW-0472">Membrane</keyword>
<dbReference type="PANTHER" id="PTHR48043:SF145">
    <property type="entry name" value="FI06409P-RELATED"/>
    <property type="match status" value="1"/>
</dbReference>
<dbReference type="EC" id="2.4.1.17" evidence="5"/>
<reference evidence="6" key="1">
    <citation type="submission" date="2021-01" db="UniProtKB">
        <authorList>
            <consortium name="EnsemblMetazoa"/>
        </authorList>
    </citation>
    <scope>IDENTIFICATION</scope>
</reference>
<dbReference type="SUPFAM" id="SSF53756">
    <property type="entry name" value="UDP-Glycosyltransferase/glycogen phosphorylase"/>
    <property type="match status" value="1"/>
</dbReference>
<dbReference type="PANTHER" id="PTHR48043">
    <property type="entry name" value="EG:EG0003.4 PROTEIN-RELATED"/>
    <property type="match status" value="1"/>
</dbReference>
<dbReference type="FunCoup" id="A0A7M7G3K3">
    <property type="interactions" value="271"/>
</dbReference>
<dbReference type="GeneID" id="100117432"/>
<dbReference type="KEGG" id="nvi:100117432"/>
<comment type="catalytic activity">
    <reaction evidence="5">
        <text>glucuronate acceptor + UDP-alpha-D-glucuronate = acceptor beta-D-glucuronoside + UDP + H(+)</text>
        <dbReference type="Rhea" id="RHEA:21032"/>
        <dbReference type="ChEBI" id="CHEBI:15378"/>
        <dbReference type="ChEBI" id="CHEBI:58052"/>
        <dbReference type="ChEBI" id="CHEBI:58223"/>
        <dbReference type="ChEBI" id="CHEBI:132367"/>
        <dbReference type="ChEBI" id="CHEBI:132368"/>
        <dbReference type="EC" id="2.4.1.17"/>
    </reaction>
</comment>